<organism evidence="6 7">
    <name type="scientific">Ciona savignyi</name>
    <name type="common">Pacific transparent sea squirt</name>
    <dbReference type="NCBI Taxonomy" id="51511"/>
    <lineage>
        <taxon>Eukaryota</taxon>
        <taxon>Metazoa</taxon>
        <taxon>Chordata</taxon>
        <taxon>Tunicata</taxon>
        <taxon>Ascidiacea</taxon>
        <taxon>Phlebobranchia</taxon>
        <taxon>Cionidae</taxon>
        <taxon>Ciona</taxon>
    </lineage>
</organism>
<dbReference type="InterPro" id="IPR043141">
    <property type="entry name" value="Ribosomal_uL10-like_sf"/>
</dbReference>
<sequence length="197" mass="22768">MLMQITLPRLQAAPDRTRFVEEETEEKLYGLDVLLHRELQTIFNESEMVVACLYTEMPSDYFYEVRYELQQHEMNMEKYPEHIYDFTLKGTPFENMLELFRGETTVVFGKANLKEMLLALGKNKHLLPLGGLVQGRCMSMQELIKFSKLDIDQCRSELSQLLTTAVGSTRTLLQGPSLHLSNSLSQRHEQLSTSLET</sequence>
<dbReference type="STRING" id="51511.ENSCSAVP00000011726"/>
<reference evidence="7" key="1">
    <citation type="submission" date="2003-08" db="EMBL/GenBank/DDBJ databases">
        <authorList>
            <person name="Birren B."/>
            <person name="Nusbaum C."/>
            <person name="Abebe A."/>
            <person name="Abouelleil A."/>
            <person name="Adekoya E."/>
            <person name="Ait-zahra M."/>
            <person name="Allen N."/>
            <person name="Allen T."/>
            <person name="An P."/>
            <person name="Anderson M."/>
            <person name="Anderson S."/>
            <person name="Arachchi H."/>
            <person name="Armbruster J."/>
            <person name="Bachantsang P."/>
            <person name="Baldwin J."/>
            <person name="Barry A."/>
            <person name="Bayul T."/>
            <person name="Blitshsteyn B."/>
            <person name="Bloom T."/>
            <person name="Blye J."/>
            <person name="Boguslavskiy L."/>
            <person name="Borowsky M."/>
            <person name="Boukhgalter B."/>
            <person name="Brunache A."/>
            <person name="Butler J."/>
            <person name="Calixte N."/>
            <person name="Calvo S."/>
            <person name="Camarata J."/>
            <person name="Campo K."/>
            <person name="Chang J."/>
            <person name="Cheshatsang Y."/>
            <person name="Citroen M."/>
            <person name="Collymore A."/>
            <person name="Considine T."/>
            <person name="Cook A."/>
            <person name="Cooke P."/>
            <person name="Corum B."/>
            <person name="Cuomo C."/>
            <person name="David R."/>
            <person name="Dawoe T."/>
            <person name="Degray S."/>
            <person name="Dodge S."/>
            <person name="Dooley K."/>
            <person name="Dorje P."/>
            <person name="Dorjee K."/>
            <person name="Dorris L."/>
            <person name="Duffey N."/>
            <person name="Dupes A."/>
            <person name="Elkins T."/>
            <person name="Engels R."/>
            <person name="Erickson J."/>
            <person name="Farina A."/>
            <person name="Faro S."/>
            <person name="Ferreira P."/>
            <person name="Fischer H."/>
            <person name="Fitzgerald M."/>
            <person name="Foley K."/>
            <person name="Gage D."/>
            <person name="Galagan J."/>
            <person name="Gearin G."/>
            <person name="Gnerre S."/>
            <person name="Gnirke A."/>
            <person name="Goyette A."/>
            <person name="Graham J."/>
            <person name="Grandbois E."/>
            <person name="Gyaltsen K."/>
            <person name="Hafez N."/>
            <person name="Hagopian D."/>
            <person name="Hagos B."/>
            <person name="Hall J."/>
            <person name="Hatcher B."/>
            <person name="Heller A."/>
            <person name="Higgins H."/>
            <person name="Honan T."/>
            <person name="Horn A."/>
            <person name="Houde N."/>
            <person name="Hughes L."/>
            <person name="Hulme W."/>
            <person name="Husby E."/>
            <person name="Iliev I."/>
            <person name="Jaffe D."/>
            <person name="Jones C."/>
            <person name="Kamal M."/>
            <person name="Kamat A."/>
            <person name="Kamvysselis M."/>
            <person name="Karlsson E."/>
            <person name="Kells C."/>
            <person name="Kieu A."/>
            <person name="Kisner P."/>
            <person name="Kodira C."/>
            <person name="Kulbokas E."/>
            <person name="Labutti K."/>
            <person name="Lama D."/>
            <person name="Landers T."/>
            <person name="Leger J."/>
            <person name="Levine S."/>
            <person name="Lewis D."/>
            <person name="Lewis T."/>
            <person name="Lindblad-toh K."/>
            <person name="Liu X."/>
            <person name="Lokyitsang T."/>
            <person name="Lokyitsang Y."/>
            <person name="Lucien O."/>
            <person name="Lui A."/>
            <person name="Ma L.J."/>
            <person name="Mabbitt R."/>
            <person name="Macdonald J."/>
            <person name="Maclean C."/>
            <person name="Major J."/>
            <person name="Manning J."/>
            <person name="Marabella R."/>
            <person name="Maru K."/>
            <person name="Matthews C."/>
            <person name="Mauceli E."/>
            <person name="Mccarthy M."/>
            <person name="Mcdonough S."/>
            <person name="Mcghee T."/>
            <person name="Meldrim J."/>
            <person name="Meneus L."/>
            <person name="Mesirov J."/>
            <person name="Mihalev A."/>
            <person name="Mihova T."/>
            <person name="Mikkelsen T."/>
            <person name="Mlenga V."/>
            <person name="Moru K."/>
            <person name="Mozes J."/>
            <person name="Mulrain L."/>
            <person name="Munson G."/>
            <person name="Naylor J."/>
            <person name="Newes C."/>
            <person name="Nguyen C."/>
            <person name="Nguyen N."/>
            <person name="Nguyen T."/>
            <person name="Nicol R."/>
            <person name="Nielsen C."/>
            <person name="Nizzari M."/>
            <person name="Norbu C."/>
            <person name="Norbu N."/>
            <person name="O'donnell P."/>
            <person name="Okoawo O."/>
            <person name="O'leary S."/>
            <person name="Omotosho B."/>
            <person name="O'neill K."/>
            <person name="Osman S."/>
            <person name="Parker S."/>
            <person name="Perrin D."/>
            <person name="Phunkhang P."/>
            <person name="Piqani B."/>
            <person name="Purcell S."/>
            <person name="Rachupka T."/>
            <person name="Ramasamy U."/>
            <person name="Rameau R."/>
            <person name="Ray V."/>
            <person name="Raymond C."/>
            <person name="Retta R."/>
            <person name="Richardson S."/>
            <person name="Rise C."/>
            <person name="Rodriguez J."/>
            <person name="Rogers J."/>
            <person name="Rogov P."/>
            <person name="Rutman M."/>
            <person name="Schupbach R."/>
            <person name="Seaman C."/>
            <person name="Settipalli S."/>
            <person name="Sharpe T."/>
            <person name="Sheridan J."/>
            <person name="Sherpa N."/>
            <person name="Shi J."/>
            <person name="Smirnov S."/>
            <person name="Smith C."/>
            <person name="Sougnez C."/>
            <person name="Spencer B."/>
            <person name="Stalker J."/>
            <person name="Stange-thomann N."/>
            <person name="Stavropoulos S."/>
            <person name="Stetson K."/>
            <person name="Stone C."/>
            <person name="Stone S."/>
            <person name="Stubbs M."/>
            <person name="Talamas J."/>
            <person name="Tchuinga P."/>
            <person name="Tenzing P."/>
            <person name="Tesfaye S."/>
            <person name="Theodore J."/>
            <person name="Thoulutsang Y."/>
            <person name="Topham K."/>
            <person name="Towey S."/>
            <person name="Tsamla T."/>
            <person name="Tsomo N."/>
            <person name="Vallee D."/>
            <person name="Vassiliev H."/>
            <person name="Venkataraman V."/>
            <person name="Vinson J."/>
            <person name="Vo A."/>
            <person name="Wade C."/>
            <person name="Wang S."/>
            <person name="Wangchuk T."/>
            <person name="Wangdi T."/>
            <person name="Whittaker C."/>
            <person name="Wilkinson J."/>
            <person name="Wu Y."/>
            <person name="Wyman D."/>
            <person name="Yadav S."/>
            <person name="Yang S."/>
            <person name="Yang X."/>
            <person name="Yeager S."/>
            <person name="Yee E."/>
            <person name="Young G."/>
            <person name="Zainoun J."/>
            <person name="Zembeck L."/>
            <person name="Zimmer A."/>
            <person name="Zody M."/>
            <person name="Lander E."/>
        </authorList>
    </citation>
    <scope>NUCLEOTIDE SEQUENCE [LARGE SCALE GENOMIC DNA]</scope>
</reference>
<evidence type="ECO:0000256" key="5">
    <source>
        <dbReference type="ARBA" id="ARBA00035716"/>
    </source>
</evidence>
<evidence type="ECO:0000256" key="1">
    <source>
        <dbReference type="ARBA" id="ARBA00008889"/>
    </source>
</evidence>
<proteinExistence type="inferred from homology"/>
<name>H2Z2B4_CIOSA</name>
<evidence type="ECO:0000256" key="3">
    <source>
        <dbReference type="ARBA" id="ARBA00023274"/>
    </source>
</evidence>
<evidence type="ECO:0000313" key="7">
    <source>
        <dbReference type="Proteomes" id="UP000007875"/>
    </source>
</evidence>
<dbReference type="OMA" id="FTHIDPP"/>
<dbReference type="SUPFAM" id="SSF160369">
    <property type="entry name" value="Ribosomal protein L10-like"/>
    <property type="match status" value="1"/>
</dbReference>
<reference evidence="6" key="3">
    <citation type="submission" date="2025-09" db="UniProtKB">
        <authorList>
            <consortium name="Ensembl"/>
        </authorList>
    </citation>
    <scope>IDENTIFICATION</scope>
</reference>
<dbReference type="Ensembl" id="ENSCSAVT00000011863.1">
    <property type="protein sequence ID" value="ENSCSAVP00000011726.1"/>
    <property type="gene ID" value="ENSCSAVG00000006877.1"/>
</dbReference>
<comment type="similarity">
    <text evidence="1">Belongs to the universal ribosomal protein uL10 family.</text>
</comment>
<reference evidence="6" key="2">
    <citation type="submission" date="2025-08" db="UniProtKB">
        <authorList>
            <consortium name="Ensembl"/>
        </authorList>
    </citation>
    <scope>IDENTIFICATION</scope>
</reference>
<dbReference type="eggNOG" id="KOG4241">
    <property type="taxonomic scope" value="Eukaryota"/>
</dbReference>
<dbReference type="GO" id="GO:0005840">
    <property type="term" value="C:ribosome"/>
    <property type="evidence" value="ECO:0007669"/>
    <property type="project" value="UniProtKB-KW"/>
</dbReference>
<accession>H2Z2B4</accession>
<dbReference type="Pfam" id="PF00466">
    <property type="entry name" value="Ribosomal_L10"/>
    <property type="match status" value="1"/>
</dbReference>
<dbReference type="PANTHER" id="PTHR11560">
    <property type="entry name" value="39S RIBOSOMAL PROTEIN L10, MITOCHONDRIAL"/>
    <property type="match status" value="1"/>
</dbReference>
<dbReference type="Gene3D" id="3.30.70.1730">
    <property type="match status" value="1"/>
</dbReference>
<dbReference type="FunCoup" id="H2Z2B4">
    <property type="interactions" value="134"/>
</dbReference>
<keyword evidence="3" id="KW-0687">Ribonucleoprotein</keyword>
<dbReference type="InterPro" id="IPR001790">
    <property type="entry name" value="Ribosomal_uL10"/>
</dbReference>
<evidence type="ECO:0000256" key="4">
    <source>
        <dbReference type="ARBA" id="ARBA00035707"/>
    </source>
</evidence>
<evidence type="ECO:0000313" key="6">
    <source>
        <dbReference type="Ensembl" id="ENSCSAVP00000011726.1"/>
    </source>
</evidence>
<dbReference type="Proteomes" id="UP000007875">
    <property type="component" value="Unassembled WGS sequence"/>
</dbReference>
<dbReference type="GO" id="GO:1990904">
    <property type="term" value="C:ribonucleoprotein complex"/>
    <property type="evidence" value="ECO:0007669"/>
    <property type="project" value="UniProtKB-KW"/>
</dbReference>
<evidence type="ECO:0000256" key="2">
    <source>
        <dbReference type="ARBA" id="ARBA00022980"/>
    </source>
</evidence>
<dbReference type="HOGENOM" id="CLU_099473_0_0_1"/>
<keyword evidence="2" id="KW-0689">Ribosomal protein</keyword>
<dbReference type="InterPro" id="IPR047865">
    <property type="entry name" value="Ribosomal_uL10_bac_type"/>
</dbReference>
<dbReference type="InParanoid" id="H2Z2B4"/>
<keyword evidence="7" id="KW-1185">Reference proteome</keyword>
<dbReference type="AlphaFoldDB" id="H2Z2B4"/>
<protein>
    <recommendedName>
        <fullName evidence="4">Large ribosomal subunit protein uL10m</fullName>
    </recommendedName>
    <alternativeName>
        <fullName evidence="5">39S ribosomal protein L10, mitochondrial</fullName>
    </alternativeName>
</protein>